<proteinExistence type="predicted"/>
<gene>
    <name evidence="1" type="ORF">HHI36_008598</name>
</gene>
<organism evidence="1 2">
    <name type="scientific">Cryptolaemus montrouzieri</name>
    <dbReference type="NCBI Taxonomy" id="559131"/>
    <lineage>
        <taxon>Eukaryota</taxon>
        <taxon>Metazoa</taxon>
        <taxon>Ecdysozoa</taxon>
        <taxon>Arthropoda</taxon>
        <taxon>Hexapoda</taxon>
        <taxon>Insecta</taxon>
        <taxon>Pterygota</taxon>
        <taxon>Neoptera</taxon>
        <taxon>Endopterygota</taxon>
        <taxon>Coleoptera</taxon>
        <taxon>Polyphaga</taxon>
        <taxon>Cucujiformia</taxon>
        <taxon>Coccinelloidea</taxon>
        <taxon>Coccinellidae</taxon>
        <taxon>Scymninae</taxon>
        <taxon>Scymnini</taxon>
        <taxon>Cryptolaemus</taxon>
    </lineage>
</organism>
<dbReference type="Proteomes" id="UP001516400">
    <property type="component" value="Unassembled WGS sequence"/>
</dbReference>
<dbReference type="EMBL" id="JABFTP020000021">
    <property type="protein sequence ID" value="KAL3269532.1"/>
    <property type="molecule type" value="Genomic_DNA"/>
</dbReference>
<comment type="caution">
    <text evidence="1">The sequence shown here is derived from an EMBL/GenBank/DDBJ whole genome shotgun (WGS) entry which is preliminary data.</text>
</comment>
<name>A0ABD2MTH5_9CUCU</name>
<accession>A0ABD2MTH5</accession>
<evidence type="ECO:0000313" key="2">
    <source>
        <dbReference type="Proteomes" id="UP001516400"/>
    </source>
</evidence>
<evidence type="ECO:0000313" key="1">
    <source>
        <dbReference type="EMBL" id="KAL3269532.1"/>
    </source>
</evidence>
<reference evidence="1 2" key="1">
    <citation type="journal article" date="2021" name="BMC Biol.">
        <title>Horizontally acquired antibacterial genes associated with adaptive radiation of ladybird beetles.</title>
        <authorList>
            <person name="Li H.S."/>
            <person name="Tang X.F."/>
            <person name="Huang Y.H."/>
            <person name="Xu Z.Y."/>
            <person name="Chen M.L."/>
            <person name="Du X.Y."/>
            <person name="Qiu B.Y."/>
            <person name="Chen P.T."/>
            <person name="Zhang W."/>
            <person name="Slipinski A."/>
            <person name="Escalona H.E."/>
            <person name="Waterhouse R.M."/>
            <person name="Zwick A."/>
            <person name="Pang H."/>
        </authorList>
    </citation>
    <scope>NUCLEOTIDE SEQUENCE [LARGE SCALE GENOMIC DNA]</scope>
    <source>
        <strain evidence="1">SYSU2018</strain>
    </source>
</reference>
<keyword evidence="2" id="KW-1185">Reference proteome</keyword>
<dbReference type="AlphaFoldDB" id="A0ABD2MTH5"/>
<protein>
    <submittedName>
        <fullName evidence="1">Uncharacterized protein</fullName>
    </submittedName>
</protein>
<sequence length="165" mass="19246">MKAKLSFCLEFLNTLWKFYYLDDVFCTKFLRSVFSLHLVSYFLNYVDTCIVLGNTKFLEKLSNVILTTKLFIDNSVIQMLHQSRVFAMLNNRFHSCREAVVVFAPTSSSTHVQIKYLTYAQWVSGQDFVGVSLCLNNDIVQILSNHSGCMRQSIILHWEEIFLYK</sequence>